<dbReference type="InterPro" id="IPR045851">
    <property type="entry name" value="AMP-bd_C_sf"/>
</dbReference>
<dbReference type="InterPro" id="IPR020459">
    <property type="entry name" value="AMP-binding"/>
</dbReference>
<dbReference type="Pfam" id="PF00501">
    <property type="entry name" value="AMP-binding"/>
    <property type="match status" value="1"/>
</dbReference>
<dbReference type="PANTHER" id="PTHR43767">
    <property type="entry name" value="LONG-CHAIN-FATTY-ACID--COA LIGASE"/>
    <property type="match status" value="1"/>
</dbReference>
<dbReference type="Gene3D" id="3.30.300.30">
    <property type="match status" value="1"/>
</dbReference>
<evidence type="ECO:0000259" key="6">
    <source>
        <dbReference type="Pfam" id="PF00501"/>
    </source>
</evidence>
<keyword evidence="9" id="KW-1185">Reference proteome</keyword>
<dbReference type="STRING" id="1114924.SAMN05216258_11344"/>
<evidence type="ECO:0000313" key="9">
    <source>
        <dbReference type="Proteomes" id="UP000199377"/>
    </source>
</evidence>
<dbReference type="Gene3D" id="3.40.50.12780">
    <property type="entry name" value="N-terminal domain of ligase-like"/>
    <property type="match status" value="1"/>
</dbReference>
<dbReference type="OrthoDB" id="9803968at2"/>
<dbReference type="PROSITE" id="PS00455">
    <property type="entry name" value="AMP_BINDING"/>
    <property type="match status" value="1"/>
</dbReference>
<dbReference type="Pfam" id="PF13193">
    <property type="entry name" value="AMP-binding_C"/>
    <property type="match status" value="1"/>
</dbReference>
<proteinExistence type="inferred from homology"/>
<dbReference type="SUPFAM" id="SSF56801">
    <property type="entry name" value="Acetyl-CoA synthetase-like"/>
    <property type="match status" value="1"/>
</dbReference>
<dbReference type="PANTHER" id="PTHR43767:SF1">
    <property type="entry name" value="NONRIBOSOMAL PEPTIDE SYNTHASE PES1 (EUROFUNG)-RELATED"/>
    <property type="match status" value="1"/>
</dbReference>
<dbReference type="RefSeq" id="WP_092864843.1">
    <property type="nucleotide sequence ID" value="NZ_FOQH01000013.1"/>
</dbReference>
<accession>A0A1I3NDD2</accession>
<dbReference type="FunFam" id="3.30.300.30:FF:000008">
    <property type="entry name" value="2,3-dihydroxybenzoate-AMP ligase"/>
    <property type="match status" value="1"/>
</dbReference>
<evidence type="ECO:0000256" key="1">
    <source>
        <dbReference type="ARBA" id="ARBA00006432"/>
    </source>
</evidence>
<evidence type="ECO:0000256" key="4">
    <source>
        <dbReference type="ARBA" id="ARBA00066616"/>
    </source>
</evidence>
<keyword evidence="2 8" id="KW-0436">Ligase</keyword>
<comment type="catalytic activity">
    <reaction evidence="3">
        <text>3-(methylsulfanyl)propanoate + ATP + CoA = 3-(methylsulfanyl)propanoyl-CoA + AMP + diphosphate</text>
        <dbReference type="Rhea" id="RHEA:43052"/>
        <dbReference type="ChEBI" id="CHEBI:30616"/>
        <dbReference type="ChEBI" id="CHEBI:33019"/>
        <dbReference type="ChEBI" id="CHEBI:49016"/>
        <dbReference type="ChEBI" id="CHEBI:57287"/>
        <dbReference type="ChEBI" id="CHEBI:82815"/>
        <dbReference type="ChEBI" id="CHEBI:456215"/>
        <dbReference type="EC" id="6.2.1.44"/>
    </reaction>
    <physiologicalReaction direction="left-to-right" evidence="3">
        <dbReference type="Rhea" id="RHEA:43053"/>
    </physiologicalReaction>
</comment>
<dbReference type="Proteomes" id="UP000199377">
    <property type="component" value="Unassembled WGS sequence"/>
</dbReference>
<evidence type="ECO:0000256" key="3">
    <source>
        <dbReference type="ARBA" id="ARBA00051915"/>
    </source>
</evidence>
<dbReference type="InterPro" id="IPR025110">
    <property type="entry name" value="AMP-bd_C"/>
</dbReference>
<reference evidence="8 9" key="1">
    <citation type="submission" date="2016-10" db="EMBL/GenBank/DDBJ databases">
        <authorList>
            <person name="de Groot N.N."/>
        </authorList>
    </citation>
    <scope>NUCLEOTIDE SEQUENCE [LARGE SCALE GENOMIC DNA]</scope>
    <source>
        <strain evidence="8 9">CGMCC 1.11030</strain>
    </source>
</reference>
<sequence length="505" mass="54040">MNIALWLHQTALLRAEAPAVKVGEALHARYGDYAARTRALARAFAGMGVGPGDRVALFAKNDPDYLAVMHAALWLGAVIVPVNAKLHPVEACWILADSGARIAVTEGGDLSALPEWPAGCREIGLRSDAFAAAAASGPQDRATPPRAVAGDDLAWLFYTSGTTGRPKGVMLTHANLRAMAATYTLDVDPALATDHPLYAAPMSHGAGLYNFQFMRVGACHVIPPGRGFDPGEIEGLAGSLGGLVFFAAPTMIRRLVAHARASGWRGEGVRTVIYGGGPMYLADLDEAVETFGPRFVQIYGQGESPMTITVLPRDMAADRDHPRAEARRGSVGYAHACVEVRVADADGADCACDAPGEILVRGDTVMKGYWNRPEATAETLAGGWLHTGDIGRLDAEGFLTLTDRSKDVIISGGTNIYPREVEEVLLAHADVAEVSVIGIPNAEWGEDVLAFVVLHPGRHCGPEALDAWCRARMAGFKRPKHWRFLEDLPKNAYGKVLKTELRERA</sequence>
<feature type="domain" description="AMP-dependent synthetase/ligase" evidence="6">
    <location>
        <begin position="14"/>
        <end position="370"/>
    </location>
</feature>
<feature type="domain" description="AMP-binding enzyme C-terminal" evidence="7">
    <location>
        <begin position="420"/>
        <end position="495"/>
    </location>
</feature>
<name>A0A1I3NDD2_9RHOB</name>
<protein>
    <recommendedName>
        <fullName evidence="5">3-methylmercaptopropionyl-CoA ligase</fullName>
        <ecNumber evidence="4">6.2.1.44</ecNumber>
    </recommendedName>
</protein>
<evidence type="ECO:0000256" key="2">
    <source>
        <dbReference type="ARBA" id="ARBA00022598"/>
    </source>
</evidence>
<dbReference type="InterPro" id="IPR050237">
    <property type="entry name" value="ATP-dep_AMP-bd_enzyme"/>
</dbReference>
<dbReference type="GO" id="GO:0016878">
    <property type="term" value="F:acid-thiol ligase activity"/>
    <property type="evidence" value="ECO:0007669"/>
    <property type="project" value="UniProtKB-ARBA"/>
</dbReference>
<dbReference type="EMBL" id="FOQH01000013">
    <property type="protein sequence ID" value="SFJ07338.1"/>
    <property type="molecule type" value="Genomic_DNA"/>
</dbReference>
<dbReference type="InterPro" id="IPR042099">
    <property type="entry name" value="ANL_N_sf"/>
</dbReference>
<dbReference type="InterPro" id="IPR020845">
    <property type="entry name" value="AMP-binding_CS"/>
</dbReference>
<gene>
    <name evidence="8" type="ORF">SAMN05216258_11344</name>
</gene>
<dbReference type="PRINTS" id="PR00154">
    <property type="entry name" value="AMPBINDING"/>
</dbReference>
<evidence type="ECO:0000259" key="7">
    <source>
        <dbReference type="Pfam" id="PF13193"/>
    </source>
</evidence>
<dbReference type="EC" id="6.2.1.44" evidence="4"/>
<organism evidence="8 9">
    <name type="scientific">Albimonas pacifica</name>
    <dbReference type="NCBI Taxonomy" id="1114924"/>
    <lineage>
        <taxon>Bacteria</taxon>
        <taxon>Pseudomonadati</taxon>
        <taxon>Pseudomonadota</taxon>
        <taxon>Alphaproteobacteria</taxon>
        <taxon>Rhodobacterales</taxon>
        <taxon>Paracoccaceae</taxon>
        <taxon>Albimonas</taxon>
    </lineage>
</organism>
<comment type="similarity">
    <text evidence="1">Belongs to the ATP-dependent AMP-binding enzyme family.</text>
</comment>
<dbReference type="InterPro" id="IPR000873">
    <property type="entry name" value="AMP-dep_synth/lig_dom"/>
</dbReference>
<evidence type="ECO:0000313" key="8">
    <source>
        <dbReference type="EMBL" id="SFJ07338.1"/>
    </source>
</evidence>
<dbReference type="AlphaFoldDB" id="A0A1I3NDD2"/>
<evidence type="ECO:0000256" key="5">
    <source>
        <dbReference type="ARBA" id="ARBA00067668"/>
    </source>
</evidence>